<dbReference type="InterPro" id="IPR003718">
    <property type="entry name" value="OsmC/Ohr_fam"/>
</dbReference>
<dbReference type="InterPro" id="IPR015946">
    <property type="entry name" value="KH_dom-like_a/b"/>
</dbReference>
<evidence type="ECO:0000313" key="2">
    <source>
        <dbReference type="Proteomes" id="UP000292919"/>
    </source>
</evidence>
<reference evidence="1 2" key="1">
    <citation type="submission" date="2018-12" db="EMBL/GenBank/DDBJ databases">
        <title>First genome draft of Desulfovibrio legallis sp. nov.</title>
        <authorList>
            <person name="Ben Dhia O."/>
            <person name="Najjari A."/>
            <person name="Ferjani R."/>
            <person name="Fhoula I."/>
            <person name="Fardeau M.-L."/>
            <person name="Boudabbous A."/>
            <person name="Ouzari H.I."/>
        </authorList>
    </citation>
    <scope>NUCLEOTIDE SEQUENCE [LARGE SCALE GENOMIC DNA]</scope>
    <source>
        <strain evidence="1 2">H1T</strain>
    </source>
</reference>
<dbReference type="PANTHER" id="PTHR39624">
    <property type="entry name" value="PROTEIN INVOLVED IN RIMO-MEDIATED BETA-METHYLTHIOLATION OF RIBOSOMAL PROTEIN S12 YCAO"/>
    <property type="match status" value="1"/>
</dbReference>
<sequence>MANITETYLGNRRVECVHTLSGTKLYTTPTPDHGGSGESFSPTDLCAAALGACAMSVLATYAENHGLDVSGTRLEIAKTMTAGSPSRIGRLEVIFHMPARPYSAKEKTVMERAAKTCGVHHSLHPAVEQVFTFDWPEAAPQA</sequence>
<accession>A0A6H3FDC5</accession>
<dbReference type="AlphaFoldDB" id="A0A6H3FDC5"/>
<keyword evidence="2" id="KW-1185">Reference proteome</keyword>
<dbReference type="PANTHER" id="PTHR39624:SF2">
    <property type="entry name" value="OSMC-LIKE PROTEIN"/>
    <property type="match status" value="1"/>
</dbReference>
<dbReference type="Proteomes" id="UP000292919">
    <property type="component" value="Unassembled WGS sequence"/>
</dbReference>
<dbReference type="InterPro" id="IPR036102">
    <property type="entry name" value="OsmC/Ohrsf"/>
</dbReference>
<name>A0A6H3FDC5_9BACT</name>
<dbReference type="Pfam" id="PF02566">
    <property type="entry name" value="OsmC"/>
    <property type="match status" value="1"/>
</dbReference>
<proteinExistence type="predicted"/>
<organism evidence="1 2">
    <name type="scientific">Desulfovibrio legallii</name>
    <dbReference type="NCBI Taxonomy" id="571438"/>
    <lineage>
        <taxon>Bacteria</taxon>
        <taxon>Pseudomonadati</taxon>
        <taxon>Thermodesulfobacteriota</taxon>
        <taxon>Desulfovibrionia</taxon>
        <taxon>Desulfovibrionales</taxon>
        <taxon>Desulfovibrionaceae</taxon>
        <taxon>Desulfovibrio</taxon>
    </lineage>
</organism>
<dbReference type="SUPFAM" id="SSF82784">
    <property type="entry name" value="OsmC-like"/>
    <property type="match status" value="1"/>
</dbReference>
<gene>
    <name evidence="1" type="ORF">EB812_02350</name>
</gene>
<evidence type="ECO:0000313" key="1">
    <source>
        <dbReference type="EMBL" id="TBH81627.1"/>
    </source>
</evidence>
<dbReference type="Gene3D" id="3.30.300.20">
    <property type="match status" value="1"/>
</dbReference>
<dbReference type="EMBL" id="SIXC01000002">
    <property type="protein sequence ID" value="TBH81627.1"/>
    <property type="molecule type" value="Genomic_DNA"/>
</dbReference>
<dbReference type="RefSeq" id="WP_118230241.1">
    <property type="nucleotide sequence ID" value="NZ_DBFBQU010000282.1"/>
</dbReference>
<comment type="caution">
    <text evidence="1">The sequence shown here is derived from an EMBL/GenBank/DDBJ whole genome shotgun (WGS) entry which is preliminary data.</text>
</comment>
<protein>
    <submittedName>
        <fullName evidence="1">OsmC family peroxiredoxin</fullName>
    </submittedName>
</protein>